<evidence type="ECO:0000256" key="2">
    <source>
        <dbReference type="SAM" id="Phobius"/>
    </source>
</evidence>
<protein>
    <submittedName>
        <fullName evidence="3">Putative transposon protein</fullName>
    </submittedName>
</protein>
<evidence type="ECO:0000256" key="1">
    <source>
        <dbReference type="SAM" id="MobiDB-lite"/>
    </source>
</evidence>
<gene>
    <name evidence="3" type="ORF">KF282_0361</name>
</gene>
<dbReference type="InterPro" id="IPR035628">
    <property type="entry name" value="TcpC_C"/>
</dbReference>
<keyword evidence="2" id="KW-0812">Transmembrane</keyword>
<dbReference type="Proteomes" id="UP000053058">
    <property type="component" value="Unassembled WGS sequence"/>
</dbReference>
<dbReference type="PATRIC" id="fig|1360.105.peg.364"/>
<dbReference type="AlphaFoldDB" id="A0A0V8D235"/>
<dbReference type="CDD" id="cd16386">
    <property type="entry name" value="TcpC_N"/>
    <property type="match status" value="1"/>
</dbReference>
<evidence type="ECO:0000313" key="3">
    <source>
        <dbReference type="EMBL" id="KSU07565.1"/>
    </source>
</evidence>
<dbReference type="RefSeq" id="WP_058219050.1">
    <property type="nucleotide sequence ID" value="NZ_LKLN01000009.1"/>
</dbReference>
<dbReference type="EMBL" id="LKLN01000009">
    <property type="protein sequence ID" value="KSU07565.1"/>
    <property type="molecule type" value="Genomic_DNA"/>
</dbReference>
<keyword evidence="2" id="KW-0472">Membrane</keyword>
<proteinExistence type="predicted"/>
<name>A0A0V8D235_LACLL</name>
<comment type="caution">
    <text evidence="3">The sequence shown here is derived from an EMBL/GenBank/DDBJ whole genome shotgun (WGS) entry which is preliminary data.</text>
</comment>
<organism evidence="3 4">
    <name type="scientific">Lactococcus lactis subsp. lactis</name>
    <name type="common">Streptococcus lactis</name>
    <dbReference type="NCBI Taxonomy" id="1360"/>
    <lineage>
        <taxon>Bacteria</taxon>
        <taxon>Bacillati</taxon>
        <taxon>Bacillota</taxon>
        <taxon>Bacilli</taxon>
        <taxon>Lactobacillales</taxon>
        <taxon>Streptococcaceae</taxon>
        <taxon>Lactococcus</taxon>
    </lineage>
</organism>
<accession>A0A0V8D235</accession>
<dbReference type="CDD" id="cd16428">
    <property type="entry name" value="TcpC_C"/>
    <property type="match status" value="1"/>
</dbReference>
<feature type="transmembrane region" description="Helical" evidence="2">
    <location>
        <begin position="121"/>
        <end position="141"/>
    </location>
</feature>
<reference evidence="4" key="1">
    <citation type="submission" date="2015-10" db="EMBL/GenBank/DDBJ databases">
        <title>Draft Genome Sequences of 11 Lactococcus lactis subspecies cremoris strains.</title>
        <authorList>
            <person name="Wels M."/>
            <person name="Backus L."/>
            <person name="Boekhorst J."/>
            <person name="Dijkstra A."/>
            <person name="Beerthuizen M."/>
            <person name="Kelly W."/>
            <person name="Siezen R."/>
            <person name="Bachmann H."/>
            <person name="Van Hijum S."/>
        </authorList>
    </citation>
    <scope>NUCLEOTIDE SEQUENCE [LARGE SCALE GENOMIC DNA]</scope>
    <source>
        <strain evidence="4">KF282</strain>
    </source>
</reference>
<keyword evidence="2" id="KW-1133">Transmembrane helix</keyword>
<evidence type="ECO:0000313" key="4">
    <source>
        <dbReference type="Proteomes" id="UP000053058"/>
    </source>
</evidence>
<sequence length="422" mass="47005">MKPITIKDLAQALKVNVGVLLVLCQVNGIEAENENSEITLEQSALLTQALKENDSIVPSTETKPTKKKKSILPFSEKKPKISKKKWKKEEKENSNQEPLKNQTYEKSVIPKGYNQKWSNRIFIGLIAGVVLLSVGSGVSYLQAKNHVHSEANKIVQSDKEQIKKMSNGQNSQNYKAQIFLNDFVKSYFNVPSDGKAQENYQKVLLAFYGQDLPVASQGQQKNPSDLESYELMGITNSTATYLVTYTTHTKEDVPASKGKKASVKTVTHTNSTLFKISYGTVKGKYYVSSFPTFEDVTSLNAGKSAPLLTMDAVTNLSKSKENQLNTFVKSLLEAKTKNQETLDLLADGLTLSSNEELASVDYTNFQQKGKDTYKAIVQATFKNDMGTHPENYVFTITKTNKTFFARDFTNVITAKDMETMKG</sequence>
<feature type="region of interest" description="Disordered" evidence="1">
    <location>
        <begin position="56"/>
        <end position="103"/>
    </location>
</feature>